<evidence type="ECO:0000313" key="10">
    <source>
        <dbReference type="RefSeq" id="XP_033457184.1"/>
    </source>
</evidence>
<feature type="binding site" description="axial binding residue" evidence="6">
    <location>
        <position position="510"/>
    </location>
    <ligand>
        <name>heme</name>
        <dbReference type="ChEBI" id="CHEBI:30413"/>
    </ligand>
    <ligandPart>
        <name>Fe</name>
        <dbReference type="ChEBI" id="CHEBI:18248"/>
    </ligandPart>
</feature>
<comment type="similarity">
    <text evidence="1 7">Belongs to the cytochrome P450 family.</text>
</comment>
<dbReference type="GO" id="GO:0016705">
    <property type="term" value="F:oxidoreductase activity, acting on paired donors, with incorporation or reduction of molecular oxygen"/>
    <property type="evidence" value="ECO:0007669"/>
    <property type="project" value="InterPro"/>
</dbReference>
<dbReference type="InterPro" id="IPR017972">
    <property type="entry name" value="Cyt_P450_CS"/>
</dbReference>
<dbReference type="InterPro" id="IPR002401">
    <property type="entry name" value="Cyt_P450_E_grp-I"/>
</dbReference>
<keyword evidence="8" id="KW-0472">Membrane</keyword>
<evidence type="ECO:0000256" key="1">
    <source>
        <dbReference type="ARBA" id="ARBA00010617"/>
    </source>
</evidence>
<dbReference type="Proteomes" id="UP000504637">
    <property type="component" value="Unplaced"/>
</dbReference>
<keyword evidence="8" id="KW-1133">Transmembrane helix</keyword>
<keyword evidence="6 7" id="KW-0349">Heme</keyword>
<keyword evidence="5 7" id="KW-0503">Monooxygenase</keyword>
<sequence length="592" mass="67189">MALLRPSLLPSHSLLLLFIIILYLYHRHFVHHSFTLPANTRLAPSPPRHFLLGHAPYLSCSRPYKQYQQWARTYGPIYRISPAGGRRGAPETFIVTSAILADELLRNRGGIYASRETASVATRILSGDDDEMRPADSTDLRPFSFVPGPTLQQGRKLMYTVCRESAAKTYEPTQFREAVGMLATLIREPTQYEQWFVRFASGVILRVGYGRRILWPKMTITSNDGQNRDDKKDDPALARILAVNREFGLLGSSARDKWSLRLLEAFPFLVHLPSALLPVKRTLLNLHRMELSLYRDLQFSIRAQLLTSSAPECWERTYLERAHTFPELTSDQAAYVLGTMFAAGAHTAAAGMSKFLFAMVTHPWEWRALRKEMDAVVGGGGDREDDKRKTRMPCFDDVPNLPRLRAAVKETLRWRPLPPDGVPHRVTEDDVKAAAEPSIFIPSGSLIQPIAWAIHRDPAVYPRGKEFLPERWLDDPRGEFPRTRLPEGRSLKEYPNLKNFSVFGYGRRICPGFNIVERSLVIQAALLVWGCEVRSLEAEGRGKGFVRAGNNDDDEDDDEDVFPPFELKVRGERYAEIIAHAAEKAEREDPLK</sequence>
<name>A0A6J3LWW6_9PEZI</name>
<dbReference type="PANTHER" id="PTHR46300:SF2">
    <property type="entry name" value="CYTOCHROME P450 MONOOXYGENASE ALNH-RELATED"/>
    <property type="match status" value="1"/>
</dbReference>
<accession>A0A6J3LWW6</accession>
<proteinExistence type="inferred from homology"/>
<evidence type="ECO:0000256" key="5">
    <source>
        <dbReference type="ARBA" id="ARBA00023033"/>
    </source>
</evidence>
<dbReference type="Gene3D" id="1.10.630.10">
    <property type="entry name" value="Cytochrome P450"/>
    <property type="match status" value="1"/>
</dbReference>
<dbReference type="PANTHER" id="PTHR46300">
    <property type="entry name" value="P450, PUTATIVE (EUROFUNG)-RELATED-RELATED"/>
    <property type="match status" value="1"/>
</dbReference>
<dbReference type="OrthoDB" id="1470350at2759"/>
<dbReference type="InterPro" id="IPR050364">
    <property type="entry name" value="Cytochrome_P450_fung"/>
</dbReference>
<dbReference type="GO" id="GO:0020037">
    <property type="term" value="F:heme binding"/>
    <property type="evidence" value="ECO:0007669"/>
    <property type="project" value="InterPro"/>
</dbReference>
<reference evidence="10" key="1">
    <citation type="submission" date="2020-01" db="EMBL/GenBank/DDBJ databases">
        <authorList>
            <consortium name="DOE Joint Genome Institute"/>
            <person name="Haridas S."/>
            <person name="Albert R."/>
            <person name="Binder M."/>
            <person name="Bloem J."/>
            <person name="Labutti K."/>
            <person name="Salamov A."/>
            <person name="Andreopoulos B."/>
            <person name="Baker S.E."/>
            <person name="Barry K."/>
            <person name="Bills G."/>
            <person name="Bluhm B.H."/>
            <person name="Cannon C."/>
            <person name="Castanera R."/>
            <person name="Culley D.E."/>
            <person name="Daum C."/>
            <person name="Ezra D."/>
            <person name="Gonzalez J.B."/>
            <person name="Henrissat B."/>
            <person name="Kuo A."/>
            <person name="Liang C."/>
            <person name="Lipzen A."/>
            <person name="Lutzoni F."/>
            <person name="Magnuson J."/>
            <person name="Mondo S."/>
            <person name="Nolan M."/>
            <person name="Ohm R."/>
            <person name="Pangilinan J."/>
            <person name="Park H.-J."/>
            <person name="Ramirez L."/>
            <person name="Alfaro M."/>
            <person name="Sun H."/>
            <person name="Tritt A."/>
            <person name="Yoshinaga Y."/>
            <person name="Zwiers L.-H."/>
            <person name="Turgeon B.G."/>
            <person name="Goodwin S.B."/>
            <person name="Spatafora J.W."/>
            <person name="Crous P.W."/>
            <person name="Grigoriev I.V."/>
        </authorList>
    </citation>
    <scope>NUCLEOTIDE SEQUENCE</scope>
    <source>
        <strain evidence="10">CBS 342.82</strain>
    </source>
</reference>
<dbReference type="PROSITE" id="PS00086">
    <property type="entry name" value="CYTOCHROME_P450"/>
    <property type="match status" value="1"/>
</dbReference>
<dbReference type="GO" id="GO:0005506">
    <property type="term" value="F:iron ion binding"/>
    <property type="evidence" value="ECO:0007669"/>
    <property type="project" value="InterPro"/>
</dbReference>
<evidence type="ECO:0000256" key="6">
    <source>
        <dbReference type="PIRSR" id="PIRSR602401-1"/>
    </source>
</evidence>
<evidence type="ECO:0000256" key="8">
    <source>
        <dbReference type="SAM" id="Phobius"/>
    </source>
</evidence>
<gene>
    <name evidence="10" type="ORF">K489DRAFT_324046</name>
</gene>
<keyword evidence="4 6" id="KW-0408">Iron</keyword>
<feature type="transmembrane region" description="Helical" evidence="8">
    <location>
        <begin position="7"/>
        <end position="25"/>
    </location>
</feature>
<dbReference type="InterPro" id="IPR001128">
    <property type="entry name" value="Cyt_P450"/>
</dbReference>
<keyword evidence="9" id="KW-1185">Reference proteome</keyword>
<dbReference type="RefSeq" id="XP_033457184.1">
    <property type="nucleotide sequence ID" value="XM_033601734.1"/>
</dbReference>
<dbReference type="GeneID" id="54359534"/>
<evidence type="ECO:0000256" key="2">
    <source>
        <dbReference type="ARBA" id="ARBA00022723"/>
    </source>
</evidence>
<comment type="cofactor">
    <cofactor evidence="6">
        <name>heme</name>
        <dbReference type="ChEBI" id="CHEBI:30413"/>
    </cofactor>
</comment>
<keyword evidence="3 7" id="KW-0560">Oxidoreductase</keyword>
<reference evidence="10" key="3">
    <citation type="submission" date="2025-08" db="UniProtKB">
        <authorList>
            <consortium name="RefSeq"/>
        </authorList>
    </citation>
    <scope>IDENTIFICATION</scope>
    <source>
        <strain evidence="10">CBS 342.82</strain>
    </source>
</reference>
<dbReference type="InterPro" id="IPR036396">
    <property type="entry name" value="Cyt_P450_sf"/>
</dbReference>
<organism evidence="10">
    <name type="scientific">Dissoconium aciculare CBS 342.82</name>
    <dbReference type="NCBI Taxonomy" id="1314786"/>
    <lineage>
        <taxon>Eukaryota</taxon>
        <taxon>Fungi</taxon>
        <taxon>Dikarya</taxon>
        <taxon>Ascomycota</taxon>
        <taxon>Pezizomycotina</taxon>
        <taxon>Dothideomycetes</taxon>
        <taxon>Dothideomycetidae</taxon>
        <taxon>Mycosphaerellales</taxon>
        <taxon>Dissoconiaceae</taxon>
        <taxon>Dissoconium</taxon>
    </lineage>
</organism>
<dbReference type="AlphaFoldDB" id="A0A6J3LWW6"/>
<evidence type="ECO:0000313" key="9">
    <source>
        <dbReference type="Proteomes" id="UP000504637"/>
    </source>
</evidence>
<keyword evidence="8" id="KW-0812">Transmembrane</keyword>
<dbReference type="SUPFAM" id="SSF48264">
    <property type="entry name" value="Cytochrome P450"/>
    <property type="match status" value="1"/>
</dbReference>
<dbReference type="GO" id="GO:0004497">
    <property type="term" value="F:monooxygenase activity"/>
    <property type="evidence" value="ECO:0007669"/>
    <property type="project" value="UniProtKB-KW"/>
</dbReference>
<evidence type="ECO:0000256" key="4">
    <source>
        <dbReference type="ARBA" id="ARBA00023004"/>
    </source>
</evidence>
<evidence type="ECO:0000256" key="3">
    <source>
        <dbReference type="ARBA" id="ARBA00023002"/>
    </source>
</evidence>
<keyword evidence="2 6" id="KW-0479">Metal-binding</keyword>
<protein>
    <submittedName>
        <fullName evidence="10">Cytochrome P450</fullName>
    </submittedName>
</protein>
<evidence type="ECO:0000256" key="7">
    <source>
        <dbReference type="RuleBase" id="RU000461"/>
    </source>
</evidence>
<dbReference type="Pfam" id="PF00067">
    <property type="entry name" value="p450"/>
    <property type="match status" value="1"/>
</dbReference>
<dbReference type="PRINTS" id="PR00463">
    <property type="entry name" value="EP450I"/>
</dbReference>
<reference evidence="10" key="2">
    <citation type="submission" date="2020-04" db="EMBL/GenBank/DDBJ databases">
        <authorList>
            <consortium name="NCBI Genome Project"/>
        </authorList>
    </citation>
    <scope>NUCLEOTIDE SEQUENCE</scope>
    <source>
        <strain evidence="10">CBS 342.82</strain>
    </source>
</reference>